<comment type="caution">
    <text evidence="2">The sequence shown here is derived from an EMBL/GenBank/DDBJ whole genome shotgun (WGS) entry which is preliminary data.</text>
</comment>
<keyword evidence="1" id="KW-1133">Transmembrane helix</keyword>
<organism evidence="2 3">
    <name type="scientific">Geoalkalibacter ferrihydriticus DSM 17813</name>
    <dbReference type="NCBI Taxonomy" id="1121915"/>
    <lineage>
        <taxon>Bacteria</taxon>
        <taxon>Pseudomonadati</taxon>
        <taxon>Thermodesulfobacteriota</taxon>
        <taxon>Desulfuromonadia</taxon>
        <taxon>Desulfuromonadales</taxon>
        <taxon>Geoalkalibacteraceae</taxon>
        <taxon>Geoalkalibacter</taxon>
    </lineage>
</organism>
<reference evidence="2 3" key="1">
    <citation type="submission" date="2014-12" db="EMBL/GenBank/DDBJ databases">
        <title>Genomes of Geoalkalibacter ferrihydriticus and Geoalkalibacter subterraneus, two haloalkaliphilic metal-reducing members of the Geobacteraceae.</title>
        <authorList>
            <person name="Badalamenti J.P."/>
            <person name="Torres C.I."/>
            <person name="Krajmalnik-Brown R."/>
            <person name="Bond D.R."/>
        </authorList>
    </citation>
    <scope>NUCLEOTIDE SEQUENCE [LARGE SCALE GENOMIC DNA]</scope>
    <source>
        <strain evidence="2 3">DSM 17813</strain>
    </source>
</reference>
<keyword evidence="1" id="KW-0812">Transmembrane</keyword>
<evidence type="ECO:0000256" key="1">
    <source>
        <dbReference type="SAM" id="Phobius"/>
    </source>
</evidence>
<gene>
    <name evidence="2" type="ORF">GFER_13440</name>
</gene>
<evidence type="ECO:0000313" key="2">
    <source>
        <dbReference type="EMBL" id="KIH75915.1"/>
    </source>
</evidence>
<dbReference type="Proteomes" id="UP000035068">
    <property type="component" value="Unassembled WGS sequence"/>
</dbReference>
<dbReference type="AlphaFoldDB" id="A0A0C2HLP4"/>
<keyword evidence="3" id="KW-1185">Reference proteome</keyword>
<evidence type="ECO:0000313" key="3">
    <source>
        <dbReference type="Proteomes" id="UP000035068"/>
    </source>
</evidence>
<proteinExistence type="predicted"/>
<name>A0A0C2HLP4_9BACT</name>
<dbReference type="RefSeq" id="WP_040100231.1">
    <property type="nucleotide sequence ID" value="NZ_JWJD01000006.1"/>
</dbReference>
<feature type="transmembrane region" description="Helical" evidence="1">
    <location>
        <begin position="38"/>
        <end position="63"/>
    </location>
</feature>
<feature type="transmembrane region" description="Helical" evidence="1">
    <location>
        <begin position="6"/>
        <end position="26"/>
    </location>
</feature>
<sequence length="78" mass="9063">MLTLLWLWPVSALITVLLYAAVSFWFDGKFSLSEWIKLWLLIMVVLGPVGTLLSLRFLCSVIFEVHRETRRLKQVAAR</sequence>
<dbReference type="EMBL" id="JWJD01000006">
    <property type="protein sequence ID" value="KIH75915.1"/>
    <property type="molecule type" value="Genomic_DNA"/>
</dbReference>
<protein>
    <submittedName>
        <fullName evidence="2">Uncharacterized protein</fullName>
    </submittedName>
</protein>
<keyword evidence="1" id="KW-0472">Membrane</keyword>
<accession>A0A0C2HLP4</accession>